<organism evidence="1 2">
    <name type="scientific">Orgyia leucostigma nucleopolyhedrovirus</name>
    <dbReference type="NCBI Taxonomy" id="490711"/>
    <lineage>
        <taxon>Viruses</taxon>
        <taxon>Viruses incertae sedis</taxon>
        <taxon>Naldaviricetes</taxon>
        <taxon>Lefavirales</taxon>
        <taxon>Baculoviridae</taxon>
        <taxon>Alphabaculovirus</taxon>
        <taxon>Alphabaculovirus orleucostigmae</taxon>
    </lineage>
</organism>
<dbReference type="InterPro" id="IPR007978">
    <property type="entry name" value="Baculo_ODV-E27"/>
</dbReference>
<accession>B0FDM8</accession>
<name>B0FDM8_9ABAC</name>
<dbReference type="GO" id="GO:0019031">
    <property type="term" value="C:viral envelope"/>
    <property type="evidence" value="ECO:0007669"/>
    <property type="project" value="UniProtKB-KW"/>
</dbReference>
<protein>
    <submittedName>
        <fullName evidence="1">Occlusion-derived virus envelope protein 27</fullName>
    </submittedName>
</protein>
<evidence type="ECO:0000313" key="2">
    <source>
        <dbReference type="Proteomes" id="UP000203316"/>
    </source>
</evidence>
<dbReference type="Pfam" id="PF05314">
    <property type="entry name" value="Baculo_ODV-E27"/>
    <property type="match status" value="1"/>
</dbReference>
<proteinExistence type="predicted"/>
<keyword evidence="1" id="KW-0261">Viral envelope protein</keyword>
<dbReference type="RefSeq" id="YP_001650920.1">
    <property type="nucleotide sequence ID" value="NC_010276.1"/>
</dbReference>
<sequence length="287" mass="33236">MKKFKCQTAPKLRTVTEIITSKDKLKRDYDLTEFDAKNLNSSESYNTLKIKLVLAKYMAMLNTLKLTQPLLTIFRDRNAQREINTIVLASLGFVHNRVNPLVNNFDGRMEFVILENRENIIPGEPILFRQNENDDMVCVIDRVSIMKMLERQFDAEMCMDEMVKENNKIKMMKAFTSAGTKRKQLQGYENDYAADNDIKLSEIEGTRYLNLLFIIEHAYCHYCIFKNYGAIGYVKSLIDHKLFASKCRPTMSASYDNLLLSKFKFSVEESDSYKLGGKKPLGILNYS</sequence>
<evidence type="ECO:0000313" key="1">
    <source>
        <dbReference type="EMBL" id="ABY65736.1"/>
    </source>
</evidence>
<dbReference type="OrthoDB" id="10588at10239"/>
<dbReference type="GeneID" id="5850439"/>
<dbReference type="KEGG" id="vg:5850439"/>
<gene>
    <name evidence="1" type="primary">odv-e27</name>
</gene>
<keyword evidence="2" id="KW-1185">Reference proteome</keyword>
<reference evidence="1 2" key="1">
    <citation type="submission" date="2007-11" db="EMBL/GenBank/DDBJ databases">
        <title>Sequence and organization of Orgyia leucostigma nucleopolyhedrovirus genome.</title>
        <authorList>
            <person name="Eveleigh R.J.M."/>
            <person name="Lapointe R."/>
            <person name="Graham R.I."/>
            <person name="Lauzon H.A.M."/>
            <person name="Pavlik L."/>
            <person name="Arif B.M."/>
            <person name="Lucarotti C.J."/>
        </authorList>
    </citation>
    <scope>NUCLEOTIDE SEQUENCE [LARGE SCALE GENOMIC DNA]</scope>
    <source>
        <strain evidence="1">CFS-77</strain>
    </source>
</reference>
<dbReference type="EMBL" id="EU309041">
    <property type="protein sequence ID" value="ABY65736.1"/>
    <property type="molecule type" value="Genomic_DNA"/>
</dbReference>
<dbReference type="Proteomes" id="UP000203316">
    <property type="component" value="Segment"/>
</dbReference>
<keyword evidence="1" id="KW-0946">Virion</keyword>